<organism evidence="1 2">
    <name type="scientific">Nadsonia fulvescens var. elongata DSM 6958</name>
    <dbReference type="NCBI Taxonomy" id="857566"/>
    <lineage>
        <taxon>Eukaryota</taxon>
        <taxon>Fungi</taxon>
        <taxon>Dikarya</taxon>
        <taxon>Ascomycota</taxon>
        <taxon>Saccharomycotina</taxon>
        <taxon>Dipodascomycetes</taxon>
        <taxon>Dipodascales</taxon>
        <taxon>Dipodascales incertae sedis</taxon>
        <taxon>Nadsonia</taxon>
    </lineage>
</organism>
<keyword evidence="2" id="KW-1185">Reference proteome</keyword>
<evidence type="ECO:0000313" key="2">
    <source>
        <dbReference type="Proteomes" id="UP000095009"/>
    </source>
</evidence>
<protein>
    <submittedName>
        <fullName evidence="1">Uncharacterized protein</fullName>
    </submittedName>
</protein>
<accession>A0A1E3PET6</accession>
<evidence type="ECO:0000313" key="1">
    <source>
        <dbReference type="EMBL" id="ODQ63888.1"/>
    </source>
</evidence>
<dbReference type="EMBL" id="KV454413">
    <property type="protein sequence ID" value="ODQ63888.1"/>
    <property type="molecule type" value="Genomic_DNA"/>
</dbReference>
<dbReference type="Proteomes" id="UP000095009">
    <property type="component" value="Unassembled WGS sequence"/>
</dbReference>
<gene>
    <name evidence="1" type="ORF">NADFUDRAFT_43536</name>
</gene>
<name>A0A1E3PET6_9ASCO</name>
<proteinExistence type="predicted"/>
<sequence length="207" mass="22855">MPPKPKTSSIPITIRLKNGKSTILLPILPSCSLSELQNTILEVAQETGLLMGREVGLGGPDHAHARANDNLLANDDSLNFDDLDIPIPSFETTTTDDKTENPSARLSAYLIEDENQTNSYKDDDDDLVITVDEAVLSANDIQLALPRDQRDFSKGWDAITSDDSMKNNKTTIGSLNILTGYIIGMKNKQLNSDTWDFDIPEDFDDEQ</sequence>
<reference evidence="1 2" key="1">
    <citation type="journal article" date="2016" name="Proc. Natl. Acad. Sci. U.S.A.">
        <title>Comparative genomics of biotechnologically important yeasts.</title>
        <authorList>
            <person name="Riley R."/>
            <person name="Haridas S."/>
            <person name="Wolfe K.H."/>
            <person name="Lopes M.R."/>
            <person name="Hittinger C.T."/>
            <person name="Goeker M."/>
            <person name="Salamov A.A."/>
            <person name="Wisecaver J.H."/>
            <person name="Long T.M."/>
            <person name="Calvey C.H."/>
            <person name="Aerts A.L."/>
            <person name="Barry K.W."/>
            <person name="Choi C."/>
            <person name="Clum A."/>
            <person name="Coughlan A.Y."/>
            <person name="Deshpande S."/>
            <person name="Douglass A.P."/>
            <person name="Hanson S.J."/>
            <person name="Klenk H.-P."/>
            <person name="LaButti K.M."/>
            <person name="Lapidus A."/>
            <person name="Lindquist E.A."/>
            <person name="Lipzen A.M."/>
            <person name="Meier-Kolthoff J.P."/>
            <person name="Ohm R.A."/>
            <person name="Otillar R.P."/>
            <person name="Pangilinan J.L."/>
            <person name="Peng Y."/>
            <person name="Rokas A."/>
            <person name="Rosa C.A."/>
            <person name="Scheuner C."/>
            <person name="Sibirny A.A."/>
            <person name="Slot J.C."/>
            <person name="Stielow J.B."/>
            <person name="Sun H."/>
            <person name="Kurtzman C.P."/>
            <person name="Blackwell M."/>
            <person name="Grigoriev I.V."/>
            <person name="Jeffries T.W."/>
        </authorList>
    </citation>
    <scope>NUCLEOTIDE SEQUENCE [LARGE SCALE GENOMIC DNA]</scope>
    <source>
        <strain evidence="1 2">DSM 6958</strain>
    </source>
</reference>
<dbReference type="AlphaFoldDB" id="A0A1E3PET6"/>